<proteinExistence type="inferred from homology"/>
<evidence type="ECO:0000256" key="2">
    <source>
        <dbReference type="ARBA" id="ARBA00022741"/>
    </source>
</evidence>
<feature type="domain" description="Helicase ATP-binding" evidence="9">
    <location>
        <begin position="53"/>
        <end position="223"/>
    </location>
</feature>
<comment type="similarity">
    <text evidence="7">Belongs to the DEAD box helicase family.</text>
</comment>
<feature type="short sequence motif" description="Q motif" evidence="6">
    <location>
        <begin position="22"/>
        <end position="50"/>
    </location>
</feature>
<dbReference type="PROSITE" id="PS00039">
    <property type="entry name" value="DEAD_ATP_HELICASE"/>
    <property type="match status" value="1"/>
</dbReference>
<dbReference type="SMART" id="SM00487">
    <property type="entry name" value="DEXDc"/>
    <property type="match status" value="1"/>
</dbReference>
<dbReference type="GO" id="GO:0003724">
    <property type="term" value="F:RNA helicase activity"/>
    <property type="evidence" value="ECO:0007669"/>
    <property type="project" value="UniProtKB-EC"/>
</dbReference>
<feature type="compositionally biased region" description="Polar residues" evidence="8">
    <location>
        <begin position="520"/>
        <end position="532"/>
    </location>
</feature>
<dbReference type="Gene3D" id="3.40.50.300">
    <property type="entry name" value="P-loop containing nucleotide triphosphate hydrolases"/>
    <property type="match status" value="2"/>
</dbReference>
<evidence type="ECO:0000256" key="3">
    <source>
        <dbReference type="ARBA" id="ARBA00022801"/>
    </source>
</evidence>
<dbReference type="CDD" id="cd18787">
    <property type="entry name" value="SF2_C_DEAD"/>
    <property type="match status" value="1"/>
</dbReference>
<keyword evidence="2 7" id="KW-0547">Nucleotide-binding</keyword>
<protein>
    <recommendedName>
        <fullName evidence="1">RNA helicase</fullName>
        <ecNumber evidence="1">3.6.4.13</ecNumber>
    </recommendedName>
</protein>
<dbReference type="InterPro" id="IPR027417">
    <property type="entry name" value="P-loop_NTPase"/>
</dbReference>
<keyword evidence="5 7" id="KW-0067">ATP-binding</keyword>
<dbReference type="InterPro" id="IPR014001">
    <property type="entry name" value="Helicase_ATP-bd"/>
</dbReference>
<gene>
    <name evidence="12" type="ORF">CINC_LOCUS2552</name>
</gene>
<sequence>MVLAHDITQGLRTQDVQVSEDITFDSMLLAPNTLEGLTNAGFYRPSPIQLHGIPLGKCGFDLLLEAKSGTGKTAVFTIIALEKVIVGIGVQTIILAPTREIAYQICDVVKQIGSKYENLNVAVIIGGLPFQEDIVKFKTPVQIVVATPGRLRYLIQANHIDVSAVRLLILDEADKLMYKSFQADINYIFKFLPQEKQVIMSSATYPEELKALMKLYVQNAQHICPNSTNILLGIKQFISIVNCNSNIVKQTQFRFEELLKILSKKSFKQCLIFCNYQVRVRDLCKMLTREKWPAEQLHGKQEQSDRLDALKTLQEYKCRILISTDLAARGIDASNVDLVINFEPPFEWQVYLHRIGRAGRFGSYGRAVTILSKGDEELKFRKLLTKINGSLDLRNLWDDEKIVLNSADAEEKNEYSELFRKLTSNVQCDGVIENVEILGNISDTPPETKVVSFDELLTNFESHELSRNSSSQNLYNNNTSISETYLETDVSPKINLKENRDLEENLMLIRNIVGKDKTQNSKNNNKVTPSCREQSDHVIENSKSNKLSIKKGFNTDDDIQDLGSKESDIALLAAGLPTSFNSSKMQRKEKKEQSRMSLSDNHQRKDPDQRLQQAFKIEKAQSFSHCTKLEQDKSGFQNDEADSNWSNRYTDQYRKPKEKTKKVQKIKSRNYTQTNECDVDFQLHTHNEEINRDNKYKTWYKQLKLHVEQVRIALYTQELSAM</sequence>
<keyword evidence="13" id="KW-1185">Reference proteome</keyword>
<dbReference type="AlphaFoldDB" id="A0A9P0BNT6"/>
<dbReference type="Pfam" id="PF00271">
    <property type="entry name" value="Helicase_C"/>
    <property type="match status" value="1"/>
</dbReference>
<feature type="region of interest" description="Disordered" evidence="8">
    <location>
        <begin position="515"/>
        <end position="543"/>
    </location>
</feature>
<evidence type="ECO:0000259" key="9">
    <source>
        <dbReference type="PROSITE" id="PS51192"/>
    </source>
</evidence>
<name>A0A9P0BNT6_CHRIL</name>
<dbReference type="GO" id="GO:0005829">
    <property type="term" value="C:cytosol"/>
    <property type="evidence" value="ECO:0007669"/>
    <property type="project" value="TreeGrafter"/>
</dbReference>
<dbReference type="PANTHER" id="PTHR47959">
    <property type="entry name" value="ATP-DEPENDENT RNA HELICASE RHLE-RELATED"/>
    <property type="match status" value="1"/>
</dbReference>
<reference evidence="12" key="1">
    <citation type="submission" date="2021-12" db="EMBL/GenBank/DDBJ databases">
        <authorList>
            <person name="King R."/>
        </authorList>
    </citation>
    <scope>NUCLEOTIDE SEQUENCE</scope>
</reference>
<evidence type="ECO:0000256" key="5">
    <source>
        <dbReference type="ARBA" id="ARBA00022840"/>
    </source>
</evidence>
<keyword evidence="3 7" id="KW-0378">Hydrolase</keyword>
<dbReference type="EMBL" id="LR824016">
    <property type="protein sequence ID" value="CAH0584344.1"/>
    <property type="molecule type" value="Genomic_DNA"/>
</dbReference>
<evidence type="ECO:0000256" key="7">
    <source>
        <dbReference type="RuleBase" id="RU000492"/>
    </source>
</evidence>
<dbReference type="PROSITE" id="PS51194">
    <property type="entry name" value="HELICASE_CTER"/>
    <property type="match status" value="1"/>
</dbReference>
<dbReference type="InterPro" id="IPR014014">
    <property type="entry name" value="RNA_helicase_DEAD_Q_motif"/>
</dbReference>
<organism evidence="12 13">
    <name type="scientific">Chrysodeixis includens</name>
    <name type="common">Soybean looper</name>
    <name type="synonym">Pseudoplusia includens</name>
    <dbReference type="NCBI Taxonomy" id="689277"/>
    <lineage>
        <taxon>Eukaryota</taxon>
        <taxon>Metazoa</taxon>
        <taxon>Ecdysozoa</taxon>
        <taxon>Arthropoda</taxon>
        <taxon>Hexapoda</taxon>
        <taxon>Insecta</taxon>
        <taxon>Pterygota</taxon>
        <taxon>Neoptera</taxon>
        <taxon>Endopterygota</taxon>
        <taxon>Lepidoptera</taxon>
        <taxon>Glossata</taxon>
        <taxon>Ditrysia</taxon>
        <taxon>Noctuoidea</taxon>
        <taxon>Noctuidae</taxon>
        <taxon>Plusiinae</taxon>
        <taxon>Chrysodeixis</taxon>
    </lineage>
</organism>
<dbReference type="PROSITE" id="PS51192">
    <property type="entry name" value="HELICASE_ATP_BIND_1"/>
    <property type="match status" value="1"/>
</dbReference>
<keyword evidence="4 7" id="KW-0347">Helicase</keyword>
<evidence type="ECO:0000313" key="12">
    <source>
        <dbReference type="EMBL" id="CAH0584344.1"/>
    </source>
</evidence>
<dbReference type="Pfam" id="PF00270">
    <property type="entry name" value="DEAD"/>
    <property type="match status" value="1"/>
</dbReference>
<dbReference type="InterPro" id="IPR011545">
    <property type="entry name" value="DEAD/DEAH_box_helicase_dom"/>
</dbReference>
<dbReference type="GO" id="GO:0005524">
    <property type="term" value="F:ATP binding"/>
    <property type="evidence" value="ECO:0007669"/>
    <property type="project" value="UniProtKB-KW"/>
</dbReference>
<dbReference type="OrthoDB" id="434041at2759"/>
<dbReference type="SMART" id="SM00490">
    <property type="entry name" value="HELICc"/>
    <property type="match status" value="1"/>
</dbReference>
<dbReference type="GO" id="GO:0016787">
    <property type="term" value="F:hydrolase activity"/>
    <property type="evidence" value="ECO:0007669"/>
    <property type="project" value="UniProtKB-KW"/>
</dbReference>
<evidence type="ECO:0000256" key="6">
    <source>
        <dbReference type="PROSITE-ProRule" id="PRU00552"/>
    </source>
</evidence>
<dbReference type="InterPro" id="IPR001650">
    <property type="entry name" value="Helicase_C-like"/>
</dbReference>
<accession>A0A9P0BNT6</accession>
<evidence type="ECO:0000259" key="11">
    <source>
        <dbReference type="PROSITE" id="PS51195"/>
    </source>
</evidence>
<feature type="region of interest" description="Disordered" evidence="8">
    <location>
        <begin position="580"/>
        <end position="608"/>
    </location>
</feature>
<evidence type="ECO:0000256" key="8">
    <source>
        <dbReference type="SAM" id="MobiDB-lite"/>
    </source>
</evidence>
<dbReference type="InterPro" id="IPR000629">
    <property type="entry name" value="RNA-helicase_DEAD-box_CS"/>
</dbReference>
<feature type="domain" description="DEAD-box RNA helicase Q" evidence="11">
    <location>
        <begin position="22"/>
        <end position="50"/>
    </location>
</feature>
<dbReference type="Proteomes" id="UP001154114">
    <property type="component" value="Chromosome 13"/>
</dbReference>
<evidence type="ECO:0000256" key="4">
    <source>
        <dbReference type="ARBA" id="ARBA00022806"/>
    </source>
</evidence>
<dbReference type="InterPro" id="IPR050079">
    <property type="entry name" value="DEAD_box_RNA_helicase"/>
</dbReference>
<dbReference type="PANTHER" id="PTHR47959:SF1">
    <property type="entry name" value="ATP-DEPENDENT RNA HELICASE DBPA"/>
    <property type="match status" value="1"/>
</dbReference>
<feature type="domain" description="Helicase C-terminal" evidence="10">
    <location>
        <begin position="254"/>
        <end position="402"/>
    </location>
</feature>
<evidence type="ECO:0000256" key="1">
    <source>
        <dbReference type="ARBA" id="ARBA00012552"/>
    </source>
</evidence>
<evidence type="ECO:0000259" key="10">
    <source>
        <dbReference type="PROSITE" id="PS51194"/>
    </source>
</evidence>
<dbReference type="SUPFAM" id="SSF52540">
    <property type="entry name" value="P-loop containing nucleoside triphosphate hydrolases"/>
    <property type="match status" value="1"/>
</dbReference>
<dbReference type="GO" id="GO:0010468">
    <property type="term" value="P:regulation of gene expression"/>
    <property type="evidence" value="ECO:0007669"/>
    <property type="project" value="UniProtKB-ARBA"/>
</dbReference>
<feature type="region of interest" description="Disordered" evidence="8">
    <location>
        <begin position="630"/>
        <end position="659"/>
    </location>
</feature>
<dbReference type="EC" id="3.6.4.13" evidence="1"/>
<dbReference type="GO" id="GO:0003676">
    <property type="term" value="F:nucleic acid binding"/>
    <property type="evidence" value="ECO:0007669"/>
    <property type="project" value="InterPro"/>
</dbReference>
<evidence type="ECO:0000313" key="13">
    <source>
        <dbReference type="Proteomes" id="UP001154114"/>
    </source>
</evidence>
<dbReference type="PROSITE" id="PS51195">
    <property type="entry name" value="Q_MOTIF"/>
    <property type="match status" value="1"/>
</dbReference>